<dbReference type="RefSeq" id="WP_238235738.1">
    <property type="nucleotide sequence ID" value="NZ_BPQQ01000031.1"/>
</dbReference>
<evidence type="ECO:0000256" key="2">
    <source>
        <dbReference type="ARBA" id="ARBA00022630"/>
    </source>
</evidence>
<feature type="domain" description="FAD/NAD(P)-binding" evidence="4">
    <location>
        <begin position="2"/>
        <end position="282"/>
    </location>
</feature>
<evidence type="ECO:0000313" key="5">
    <source>
        <dbReference type="EMBL" id="GJE00931.1"/>
    </source>
</evidence>
<dbReference type="Proteomes" id="UP001055153">
    <property type="component" value="Unassembled WGS sequence"/>
</dbReference>
<reference evidence="5" key="1">
    <citation type="journal article" date="2021" name="Front. Microbiol.">
        <title>Comprehensive Comparative Genomics and Phenotyping of Methylobacterium Species.</title>
        <authorList>
            <person name="Alessa O."/>
            <person name="Ogura Y."/>
            <person name="Fujitani Y."/>
            <person name="Takami H."/>
            <person name="Hayashi T."/>
            <person name="Sahin N."/>
            <person name="Tani A."/>
        </authorList>
    </citation>
    <scope>NUCLEOTIDE SEQUENCE</scope>
    <source>
        <strain evidence="5">DSM 17168</strain>
    </source>
</reference>
<dbReference type="Pfam" id="PF07992">
    <property type="entry name" value="Pyr_redox_2"/>
    <property type="match status" value="1"/>
</dbReference>
<name>A0ABQ4SEW9_9HYPH</name>
<sequence length="299" mass="32018">MHDVIIVGGGPAGLSAALILGRCRRRVLLIDAERPRNAVTPRMNGYLGHDGTPPGALRDAARAEIARYPTVTVDVGEAVDAERGETGFSVTLADGRREHARRLVLATGLSTALPPIAGFETFWGHGVHHCPYCDGYENRDAPIAVYGPGSRAKGLALELTAWSRDLTLCTDGPAHDLAEEDRARLARQGIRLDERPLEGLEGEGGRLARVRFRDGGDLPCQALFFAPAECAPSDLVRRLGCDLSAKGTVPTRDYEQTNVPGLYVAGDASRRVQFAIVAAAEGAMAAFAINTELLQEDTR</sequence>
<comment type="caution">
    <text evidence="5">The sequence shown here is derived from an EMBL/GenBank/DDBJ whole genome shotgun (WGS) entry which is preliminary data.</text>
</comment>
<keyword evidence="6" id="KW-1185">Reference proteome</keyword>
<dbReference type="PRINTS" id="PR00368">
    <property type="entry name" value="FADPNR"/>
</dbReference>
<dbReference type="PRINTS" id="PR00469">
    <property type="entry name" value="PNDRDTASEII"/>
</dbReference>
<protein>
    <recommendedName>
        <fullName evidence="1">Thioredoxin reductase</fullName>
    </recommendedName>
</protein>
<evidence type="ECO:0000256" key="1">
    <source>
        <dbReference type="ARBA" id="ARBA00018719"/>
    </source>
</evidence>
<dbReference type="InterPro" id="IPR036188">
    <property type="entry name" value="FAD/NAD-bd_sf"/>
</dbReference>
<dbReference type="EMBL" id="BPQQ01000031">
    <property type="protein sequence ID" value="GJE00931.1"/>
    <property type="molecule type" value="Genomic_DNA"/>
</dbReference>
<dbReference type="InterPro" id="IPR023753">
    <property type="entry name" value="FAD/NAD-binding_dom"/>
</dbReference>
<keyword evidence="3" id="KW-0560">Oxidoreductase</keyword>
<gene>
    <name evidence="5" type="primary">ahpF</name>
    <name evidence="5" type="ORF">GMJLKIPL_2859</name>
</gene>
<dbReference type="InterPro" id="IPR050097">
    <property type="entry name" value="Ferredoxin-NADP_redctase_2"/>
</dbReference>
<accession>A0ABQ4SEW9</accession>
<proteinExistence type="predicted"/>
<dbReference type="PANTHER" id="PTHR48105">
    <property type="entry name" value="THIOREDOXIN REDUCTASE 1-RELATED-RELATED"/>
    <property type="match status" value="1"/>
</dbReference>
<dbReference type="SUPFAM" id="SSF51905">
    <property type="entry name" value="FAD/NAD(P)-binding domain"/>
    <property type="match status" value="1"/>
</dbReference>
<organism evidence="5 6">
    <name type="scientific">Methylobacterium isbiliense</name>
    <dbReference type="NCBI Taxonomy" id="315478"/>
    <lineage>
        <taxon>Bacteria</taxon>
        <taxon>Pseudomonadati</taxon>
        <taxon>Pseudomonadota</taxon>
        <taxon>Alphaproteobacteria</taxon>
        <taxon>Hyphomicrobiales</taxon>
        <taxon>Methylobacteriaceae</taxon>
        <taxon>Methylobacterium</taxon>
    </lineage>
</organism>
<evidence type="ECO:0000256" key="3">
    <source>
        <dbReference type="ARBA" id="ARBA00023002"/>
    </source>
</evidence>
<dbReference type="Gene3D" id="3.50.50.60">
    <property type="entry name" value="FAD/NAD(P)-binding domain"/>
    <property type="match status" value="2"/>
</dbReference>
<keyword evidence="2" id="KW-0285">Flavoprotein</keyword>
<reference evidence="5" key="2">
    <citation type="submission" date="2021-08" db="EMBL/GenBank/DDBJ databases">
        <authorList>
            <person name="Tani A."/>
            <person name="Ola A."/>
            <person name="Ogura Y."/>
            <person name="Katsura K."/>
            <person name="Hayashi T."/>
        </authorList>
    </citation>
    <scope>NUCLEOTIDE SEQUENCE</scope>
    <source>
        <strain evidence="5">DSM 17168</strain>
    </source>
</reference>
<evidence type="ECO:0000259" key="4">
    <source>
        <dbReference type="Pfam" id="PF07992"/>
    </source>
</evidence>
<evidence type="ECO:0000313" key="6">
    <source>
        <dbReference type="Proteomes" id="UP001055153"/>
    </source>
</evidence>